<dbReference type="GO" id="GO:0000156">
    <property type="term" value="F:phosphorelay response regulator activity"/>
    <property type="evidence" value="ECO:0007669"/>
    <property type="project" value="TreeGrafter"/>
</dbReference>
<evidence type="ECO:0000259" key="9">
    <source>
        <dbReference type="PROSITE" id="PS51755"/>
    </source>
</evidence>
<evidence type="ECO:0000256" key="4">
    <source>
        <dbReference type="ARBA" id="ARBA00023125"/>
    </source>
</evidence>
<dbReference type="CDD" id="cd00383">
    <property type="entry name" value="trans_reg_C"/>
    <property type="match status" value="1"/>
</dbReference>
<keyword evidence="4 7" id="KW-0238">DNA-binding</keyword>
<keyword evidence="5" id="KW-0804">Transcription</keyword>
<dbReference type="SMART" id="SM00448">
    <property type="entry name" value="REC"/>
    <property type="match status" value="1"/>
</dbReference>
<dbReference type="GO" id="GO:0005829">
    <property type="term" value="C:cytosol"/>
    <property type="evidence" value="ECO:0007669"/>
    <property type="project" value="TreeGrafter"/>
</dbReference>
<feature type="modified residue" description="4-aspartylphosphate" evidence="6">
    <location>
        <position position="60"/>
    </location>
</feature>
<dbReference type="InterPro" id="IPR001789">
    <property type="entry name" value="Sig_transdc_resp-reg_receiver"/>
</dbReference>
<dbReference type="SMART" id="SM00862">
    <property type="entry name" value="Trans_reg_C"/>
    <property type="match status" value="1"/>
</dbReference>
<dbReference type="InterPro" id="IPR011006">
    <property type="entry name" value="CheY-like_superfamily"/>
</dbReference>
<dbReference type="STRING" id="1475481.GCA_000953855_00677"/>
<evidence type="ECO:0000256" key="5">
    <source>
        <dbReference type="ARBA" id="ARBA00023163"/>
    </source>
</evidence>
<dbReference type="PANTHER" id="PTHR48111">
    <property type="entry name" value="REGULATOR OF RPOS"/>
    <property type="match status" value="1"/>
</dbReference>
<dbReference type="InterPro" id="IPR039420">
    <property type="entry name" value="WalR-like"/>
</dbReference>
<evidence type="ECO:0000256" key="1">
    <source>
        <dbReference type="ARBA" id="ARBA00022553"/>
    </source>
</evidence>
<dbReference type="GO" id="GO:0000976">
    <property type="term" value="F:transcription cis-regulatory region binding"/>
    <property type="evidence" value="ECO:0007669"/>
    <property type="project" value="TreeGrafter"/>
</dbReference>
<dbReference type="Gene3D" id="1.10.10.10">
    <property type="entry name" value="Winged helix-like DNA-binding domain superfamily/Winged helix DNA-binding domain"/>
    <property type="match status" value="1"/>
</dbReference>
<dbReference type="InterPro" id="IPR036388">
    <property type="entry name" value="WH-like_DNA-bd_sf"/>
</dbReference>
<dbReference type="InterPro" id="IPR001867">
    <property type="entry name" value="OmpR/PhoB-type_DNA-bd"/>
</dbReference>
<dbReference type="Proteomes" id="UP000253740">
    <property type="component" value="Unassembled WGS sequence"/>
</dbReference>
<dbReference type="PANTHER" id="PTHR48111:SF67">
    <property type="entry name" value="TRANSCRIPTIONAL REGULATORY PROTEIN TCTD"/>
    <property type="match status" value="1"/>
</dbReference>
<dbReference type="AlphaFoldDB" id="A0A0K8QLR6"/>
<dbReference type="PROSITE" id="PS50110">
    <property type="entry name" value="RESPONSE_REGULATORY"/>
    <property type="match status" value="1"/>
</dbReference>
<feature type="domain" description="Response regulatory" evidence="8">
    <location>
        <begin position="11"/>
        <end position="125"/>
    </location>
</feature>
<dbReference type="SUPFAM" id="SSF52172">
    <property type="entry name" value="CheY-like"/>
    <property type="match status" value="1"/>
</dbReference>
<name>A0A0K8QLR6_9GAMM</name>
<gene>
    <name evidence="10" type="ORF">MBSD_n0666</name>
</gene>
<organism evidence="10">
    <name type="scientific">Mizugakiibacter sediminis</name>
    <dbReference type="NCBI Taxonomy" id="1475481"/>
    <lineage>
        <taxon>Bacteria</taxon>
        <taxon>Pseudomonadati</taxon>
        <taxon>Pseudomonadota</taxon>
        <taxon>Gammaproteobacteria</taxon>
        <taxon>Lysobacterales</taxon>
        <taxon>Rhodanobacteraceae</taxon>
        <taxon>Mizugakiibacter</taxon>
    </lineage>
</organism>
<keyword evidence="1 6" id="KW-0597">Phosphoprotein</keyword>
<feature type="domain" description="OmpR/PhoB-type" evidence="9">
    <location>
        <begin position="133"/>
        <end position="228"/>
    </location>
</feature>
<dbReference type="GO" id="GO:0032993">
    <property type="term" value="C:protein-DNA complex"/>
    <property type="evidence" value="ECO:0007669"/>
    <property type="project" value="TreeGrafter"/>
</dbReference>
<keyword evidence="11" id="KW-1185">Reference proteome</keyword>
<keyword evidence="2" id="KW-0902">Two-component regulatory system</keyword>
<keyword evidence="3" id="KW-0805">Transcription regulation</keyword>
<dbReference type="Gene3D" id="6.10.250.690">
    <property type="match status" value="1"/>
</dbReference>
<dbReference type="EMBL" id="DF970159">
    <property type="protein sequence ID" value="GAP65377.1"/>
    <property type="molecule type" value="Genomic_DNA"/>
</dbReference>
<proteinExistence type="predicted"/>
<reference evidence="10" key="1">
    <citation type="submission" date="2015-08" db="EMBL/GenBank/DDBJ databases">
        <title>Complete DNA Sequence of Pseudomonas syringae pv. actinidiae, the Causal Agent of Kiwifruit Canker Disease.</title>
        <authorList>
            <person name="Rikkerink E.H.A."/>
            <person name="Fineran P.C."/>
        </authorList>
    </citation>
    <scope>NUCLEOTIDE SEQUENCE</scope>
    <source>
        <strain evidence="10">SkMP5</strain>
    </source>
</reference>
<evidence type="ECO:0000256" key="3">
    <source>
        <dbReference type="ARBA" id="ARBA00023015"/>
    </source>
</evidence>
<dbReference type="FunFam" id="3.40.50.2300:FF:000002">
    <property type="entry name" value="DNA-binding response regulator PhoP"/>
    <property type="match status" value="1"/>
</dbReference>
<evidence type="ECO:0000313" key="11">
    <source>
        <dbReference type="Proteomes" id="UP000253740"/>
    </source>
</evidence>
<evidence type="ECO:0000256" key="2">
    <source>
        <dbReference type="ARBA" id="ARBA00023012"/>
    </source>
</evidence>
<protein>
    <submittedName>
        <fullName evidence="10">Two component transcriptional regulator</fullName>
    </submittedName>
</protein>
<evidence type="ECO:0000256" key="7">
    <source>
        <dbReference type="PROSITE-ProRule" id="PRU01091"/>
    </source>
</evidence>
<evidence type="ECO:0000259" key="8">
    <source>
        <dbReference type="PROSITE" id="PS50110"/>
    </source>
</evidence>
<dbReference type="Pfam" id="PF00072">
    <property type="entry name" value="Response_reg"/>
    <property type="match status" value="1"/>
</dbReference>
<feature type="DNA-binding region" description="OmpR/PhoB-type" evidence="7">
    <location>
        <begin position="133"/>
        <end position="228"/>
    </location>
</feature>
<sequence>MRVPDGVAGMRILVVEDDVAVADAMRRGLSAEGYAVDRVESAEHAYAALADEHFDLAIVDLGLPGEDGFALLRRVRRSGATLPLLVVTARDGLTDRVNALDLGADDYLVKPFALPELAARCRALIRRAAAATTAQLAIGPLQLDLGGRRARVHGVPLELTQREWSVLECLALHTGRVVSKERLIQAITSWDEDTTVNAIEVHMSRLRAKLGDAVSIRTVRGLGYCLLEAREA</sequence>
<evidence type="ECO:0000256" key="6">
    <source>
        <dbReference type="PROSITE-ProRule" id="PRU00169"/>
    </source>
</evidence>
<dbReference type="Pfam" id="PF00486">
    <property type="entry name" value="Trans_reg_C"/>
    <property type="match status" value="1"/>
</dbReference>
<dbReference type="PROSITE" id="PS51755">
    <property type="entry name" value="OMPR_PHOB"/>
    <property type="match status" value="1"/>
</dbReference>
<dbReference type="GO" id="GO:0006355">
    <property type="term" value="P:regulation of DNA-templated transcription"/>
    <property type="evidence" value="ECO:0007669"/>
    <property type="project" value="InterPro"/>
</dbReference>
<accession>A0A0K8QLR6</accession>
<dbReference type="Gene3D" id="3.40.50.2300">
    <property type="match status" value="1"/>
</dbReference>
<evidence type="ECO:0000313" key="10">
    <source>
        <dbReference type="EMBL" id="GAP65377.1"/>
    </source>
</evidence>